<dbReference type="EMBL" id="WMJX01000073">
    <property type="protein sequence ID" value="MTG99387.1"/>
    <property type="molecule type" value="Genomic_DNA"/>
</dbReference>
<dbReference type="AlphaFoldDB" id="A0A6I3LNQ5"/>
<evidence type="ECO:0000313" key="1">
    <source>
        <dbReference type="EMBL" id="MTG99387.1"/>
    </source>
</evidence>
<dbReference type="RefSeq" id="WP_155093376.1">
    <property type="nucleotide sequence ID" value="NZ_CP102754.1"/>
</dbReference>
<protein>
    <submittedName>
        <fullName evidence="1">Uncharacterized protein</fullName>
    </submittedName>
</protein>
<accession>A0A6I3LNQ5</accession>
<comment type="caution">
    <text evidence="1">The sequence shown here is derived from an EMBL/GenBank/DDBJ whole genome shotgun (WGS) entry which is preliminary data.</text>
</comment>
<name>A0A6I3LNQ5_9FLAO</name>
<organism evidence="1 2">
    <name type="scientific">Myroides albus</name>
    <dbReference type="NCBI Taxonomy" id="2562892"/>
    <lineage>
        <taxon>Bacteria</taxon>
        <taxon>Pseudomonadati</taxon>
        <taxon>Bacteroidota</taxon>
        <taxon>Flavobacteriia</taxon>
        <taxon>Flavobacteriales</taxon>
        <taxon>Flavobacteriaceae</taxon>
        <taxon>Myroides</taxon>
    </lineage>
</organism>
<evidence type="ECO:0000313" key="2">
    <source>
        <dbReference type="Proteomes" id="UP000438760"/>
    </source>
</evidence>
<gene>
    <name evidence="1" type="ORF">GJV76_14875</name>
</gene>
<dbReference type="PROSITE" id="PS51257">
    <property type="entry name" value="PROKAR_LIPOPROTEIN"/>
    <property type="match status" value="1"/>
</dbReference>
<proteinExistence type="predicted"/>
<keyword evidence="2" id="KW-1185">Reference proteome</keyword>
<dbReference type="OrthoDB" id="1418540at2"/>
<dbReference type="Proteomes" id="UP000438760">
    <property type="component" value="Unassembled WGS sequence"/>
</dbReference>
<sequence>MKQLVFTIIGLLYSCIMVAQIGIGTENPSSGIEIEGSIRFRNLQEGDLQQFNREVLMDNQGRLGYLEIESERSYFVKMISDEMEDKVVLNQTDQSKDLFLEIELELLPRTISIFEIHYNVPVSFETEDYSAFSDTPLVSEIGVRLMKKEDQDSDYSNVAEGNRSLSIPSEYEKTAPNLEVRRSFVEGMNIQEVLNNDVYSKKITYKLMSYTKDNHGIVQYGSQMSDNRGNVGMLLIKVYHKPYYGETISE</sequence>
<reference evidence="1 2" key="1">
    <citation type="submission" date="2019-11" db="EMBL/GenBank/DDBJ databases">
        <title>Genome of Strain BIT-d1.</title>
        <authorList>
            <person name="Yang Y."/>
        </authorList>
    </citation>
    <scope>NUCLEOTIDE SEQUENCE [LARGE SCALE GENOMIC DNA]</scope>
    <source>
        <strain evidence="1 2">BIT-d1</strain>
    </source>
</reference>